<reference evidence="4" key="1">
    <citation type="journal article" date="2019" name="Int. J. Syst. Evol. Microbiol.">
        <title>The Global Catalogue of Microorganisms (GCM) 10K type strain sequencing project: providing services to taxonomists for standard genome sequencing and annotation.</title>
        <authorList>
            <consortium name="The Broad Institute Genomics Platform"/>
            <consortium name="The Broad Institute Genome Sequencing Center for Infectious Disease"/>
            <person name="Wu L."/>
            <person name="Ma J."/>
        </authorList>
    </citation>
    <scope>NUCLEOTIDE SEQUENCE [LARGE SCALE GENOMIC DNA]</scope>
    <source>
        <strain evidence="4">JCM 31921</strain>
    </source>
</reference>
<dbReference type="Proteomes" id="UP001501410">
    <property type="component" value="Unassembled WGS sequence"/>
</dbReference>
<feature type="chain" id="PRO_5045825360" description="Outer membrane protein beta-barrel domain-containing protein" evidence="1">
    <location>
        <begin position="27"/>
        <end position="226"/>
    </location>
</feature>
<protein>
    <recommendedName>
        <fullName evidence="2">Outer membrane protein beta-barrel domain-containing protein</fullName>
    </recommendedName>
</protein>
<evidence type="ECO:0000259" key="2">
    <source>
        <dbReference type="Pfam" id="PF13568"/>
    </source>
</evidence>
<dbReference type="Pfam" id="PF13568">
    <property type="entry name" value="OMP_b-brl_2"/>
    <property type="match status" value="1"/>
</dbReference>
<feature type="domain" description="Outer membrane protein beta-barrel" evidence="2">
    <location>
        <begin position="47"/>
        <end position="195"/>
    </location>
</feature>
<name>A0ABP8MWP8_9BACT</name>
<sequence>MTYLSLMKRIAAGLILFFCAASDLHAQETYFNKADYERKVFFGSIVLGMNAAQIDGDTYSGFHKAGLNMGVGAYTRLSPKWLANIELLYSQKGARQINVYESPAVGTIPLGYRARLNYVEIPLTIQYLVYPKLHLGGGLSYSRLISDKEEIDSYTAYTTQTTEGTFRKQDINYLVSLQYQLYDNLFARVRYQYSMLSIRDGSRIPVDFHSGSQFNNLFAFHLICVF</sequence>
<proteinExistence type="predicted"/>
<dbReference type="EMBL" id="BAABEZ010000022">
    <property type="protein sequence ID" value="GAA4457368.1"/>
    <property type="molecule type" value="Genomic_DNA"/>
</dbReference>
<organism evidence="3 4">
    <name type="scientific">Rurimicrobium arvi</name>
    <dbReference type="NCBI Taxonomy" id="2049916"/>
    <lineage>
        <taxon>Bacteria</taxon>
        <taxon>Pseudomonadati</taxon>
        <taxon>Bacteroidota</taxon>
        <taxon>Chitinophagia</taxon>
        <taxon>Chitinophagales</taxon>
        <taxon>Chitinophagaceae</taxon>
        <taxon>Rurimicrobium</taxon>
    </lineage>
</organism>
<gene>
    <name evidence="3" type="ORF">GCM10023092_24110</name>
</gene>
<comment type="caution">
    <text evidence="3">The sequence shown here is derived from an EMBL/GenBank/DDBJ whole genome shotgun (WGS) entry which is preliminary data.</text>
</comment>
<keyword evidence="1" id="KW-0732">Signal</keyword>
<evidence type="ECO:0000313" key="4">
    <source>
        <dbReference type="Proteomes" id="UP001501410"/>
    </source>
</evidence>
<feature type="signal peptide" evidence="1">
    <location>
        <begin position="1"/>
        <end position="26"/>
    </location>
</feature>
<dbReference type="InterPro" id="IPR011250">
    <property type="entry name" value="OMP/PagP_B-barrel"/>
</dbReference>
<keyword evidence="4" id="KW-1185">Reference proteome</keyword>
<evidence type="ECO:0000256" key="1">
    <source>
        <dbReference type="SAM" id="SignalP"/>
    </source>
</evidence>
<evidence type="ECO:0000313" key="3">
    <source>
        <dbReference type="EMBL" id="GAA4457368.1"/>
    </source>
</evidence>
<dbReference type="InterPro" id="IPR025665">
    <property type="entry name" value="Beta-barrel_OMP_2"/>
</dbReference>
<accession>A0ABP8MWP8</accession>
<dbReference type="SUPFAM" id="SSF56925">
    <property type="entry name" value="OMPA-like"/>
    <property type="match status" value="1"/>
</dbReference>